<gene>
    <name evidence="5" type="ORF">MFLAVUS_003967</name>
</gene>
<dbReference type="Gene3D" id="1.10.10.10">
    <property type="entry name" value="Winged helix-like DNA-binding domain superfamily/Winged helix DNA-binding domain"/>
    <property type="match status" value="1"/>
</dbReference>
<keyword evidence="3" id="KW-0472">Membrane</keyword>
<dbReference type="Proteomes" id="UP001473302">
    <property type="component" value="Unassembled WGS sequence"/>
</dbReference>
<evidence type="ECO:0000313" key="5">
    <source>
        <dbReference type="EMBL" id="GAA5810544.1"/>
    </source>
</evidence>
<dbReference type="Pfam" id="PF03452">
    <property type="entry name" value="Anp1"/>
    <property type="match status" value="1"/>
</dbReference>
<keyword evidence="3" id="KW-0812">Transmembrane</keyword>
<dbReference type="SUPFAM" id="SSF46689">
    <property type="entry name" value="Homeodomain-like"/>
    <property type="match status" value="1"/>
</dbReference>
<name>A0ABP9YUL0_9FUNG</name>
<dbReference type="InterPro" id="IPR036388">
    <property type="entry name" value="WH-like_DNA-bd_sf"/>
</dbReference>
<accession>A0ABP9YUL0</accession>
<evidence type="ECO:0000256" key="2">
    <source>
        <dbReference type="SAM" id="MobiDB-lite"/>
    </source>
</evidence>
<feature type="region of interest" description="Disordered" evidence="2">
    <location>
        <begin position="122"/>
        <end position="147"/>
    </location>
</feature>
<keyword evidence="3" id="KW-1133">Transmembrane helix</keyword>
<dbReference type="InterPro" id="IPR007526">
    <property type="entry name" value="SWIRM"/>
</dbReference>
<sequence>MLSNTNTSTPISPPVTPKSFLRDSSALLEDDQVLQLPPAALSSHPTATTTTDLRRKSNARRYSRAMSTADKDAITFRDPFAVEGNFYLTTPTNRSKSTPQRSPSPSTRGSFTMDIFEDLVGAKNGNSELSRKRRNSNREQMTEPSVTQSQPVFFNTASILNTERHVKKAKTDAAAAYDKVDITMNENDAFQDSDWIPDMSVFDQLPSVRVVWKGSPLAIDHLPYYELLHSGEVNIASTLRLTPEQYLKCRRSLILAAQEFDKLHIAFRKSDAQKCVRIDVNKTSTLWSVFKIPDTNTFTLNKQTSLSLSPINFALKVLVLCTILVFIFIFYLSNIYSGTVVLEPRLCNKRNTILDRILSFNSDTKISNSNNNKFINFNLITSSGISPQQERILVLTPLKDAEPYLDRYFELLDTTTYPNHLISLAFLVSDSSDDTIASLQFHVNRIQSRSAWSSTPPFHSVRIFKKDFEFNLSSAERHRYEMQPLRRSIMARSRNWLLSVALTPDISWVAWVDVDVVRYPKTIFEDLIQADEDVIVPNCLLDRDDRQFWAYDKNNWQETEQSWKIQLDLDPDFVLLEGYYEFPTYRYLMVDMPTEVGLDYKVPLDGVGATFTLVKAHVHREGAIFPPFTFQHQVETEGFAKIVKSMGFSVYGLPGYIIYHVQNH</sequence>
<evidence type="ECO:0000256" key="1">
    <source>
        <dbReference type="ARBA" id="ARBA00037964"/>
    </source>
</evidence>
<dbReference type="InterPro" id="IPR009057">
    <property type="entry name" value="Homeodomain-like_sf"/>
</dbReference>
<dbReference type="InterPro" id="IPR052086">
    <property type="entry name" value="Mannan_Polymerase_Subunit"/>
</dbReference>
<dbReference type="Gene3D" id="3.90.550.10">
    <property type="entry name" value="Spore Coat Polysaccharide Biosynthesis Protein SpsA, Chain A"/>
    <property type="match status" value="1"/>
</dbReference>
<proteinExistence type="inferred from homology"/>
<feature type="region of interest" description="Disordered" evidence="2">
    <location>
        <begin position="88"/>
        <end position="110"/>
    </location>
</feature>
<dbReference type="Pfam" id="PF04433">
    <property type="entry name" value="SWIRM"/>
    <property type="match status" value="1"/>
</dbReference>
<feature type="region of interest" description="Disordered" evidence="2">
    <location>
        <begin position="39"/>
        <end position="64"/>
    </location>
</feature>
<protein>
    <recommendedName>
        <fullName evidence="4">SWIRM domain-containing protein</fullName>
    </recommendedName>
</protein>
<comment type="similarity">
    <text evidence="1">Belongs to the ANP1/MMN9/VAN1 family.</text>
</comment>
<keyword evidence="6" id="KW-1185">Reference proteome</keyword>
<feature type="domain" description="SWIRM" evidence="4">
    <location>
        <begin position="226"/>
        <end position="290"/>
    </location>
</feature>
<evidence type="ECO:0000256" key="3">
    <source>
        <dbReference type="SAM" id="Phobius"/>
    </source>
</evidence>
<evidence type="ECO:0000313" key="6">
    <source>
        <dbReference type="Proteomes" id="UP001473302"/>
    </source>
</evidence>
<organism evidence="5 6">
    <name type="scientific">Mucor flavus</name>
    <dbReference type="NCBI Taxonomy" id="439312"/>
    <lineage>
        <taxon>Eukaryota</taxon>
        <taxon>Fungi</taxon>
        <taxon>Fungi incertae sedis</taxon>
        <taxon>Mucoromycota</taxon>
        <taxon>Mucoromycotina</taxon>
        <taxon>Mucoromycetes</taxon>
        <taxon>Mucorales</taxon>
        <taxon>Mucorineae</taxon>
        <taxon>Mucoraceae</taxon>
        <taxon>Mucor</taxon>
    </lineage>
</organism>
<dbReference type="SUPFAM" id="SSF53448">
    <property type="entry name" value="Nucleotide-diphospho-sugar transferases"/>
    <property type="match status" value="1"/>
</dbReference>
<reference evidence="5 6" key="1">
    <citation type="submission" date="2024-04" db="EMBL/GenBank/DDBJ databases">
        <title>genome sequences of Mucor flavus KT1a and Helicostylum pulchrum KT1b strains isolated from the surface of a dry-aged beef.</title>
        <authorList>
            <person name="Toyotome T."/>
            <person name="Hosono M."/>
            <person name="Torimaru M."/>
            <person name="Fukuda K."/>
            <person name="Mikami N."/>
        </authorList>
    </citation>
    <scope>NUCLEOTIDE SEQUENCE [LARGE SCALE GENOMIC DNA]</scope>
    <source>
        <strain evidence="5 6">KT1a</strain>
    </source>
</reference>
<feature type="transmembrane region" description="Helical" evidence="3">
    <location>
        <begin position="313"/>
        <end position="332"/>
    </location>
</feature>
<dbReference type="PANTHER" id="PTHR43083">
    <property type="entry name" value="MANNAN POLYMERASE II"/>
    <property type="match status" value="1"/>
</dbReference>
<dbReference type="InterPro" id="IPR029044">
    <property type="entry name" value="Nucleotide-diphossugar_trans"/>
</dbReference>
<dbReference type="PANTHER" id="PTHR43083:SF6">
    <property type="entry name" value="MANNAN POLYMERASE COMPLEXES SUBUNIT MNN9"/>
    <property type="match status" value="1"/>
</dbReference>
<dbReference type="EMBL" id="BAABUK010000007">
    <property type="protein sequence ID" value="GAA5810544.1"/>
    <property type="molecule type" value="Genomic_DNA"/>
</dbReference>
<evidence type="ECO:0000259" key="4">
    <source>
        <dbReference type="Pfam" id="PF04433"/>
    </source>
</evidence>
<feature type="compositionally biased region" description="Low complexity" evidence="2">
    <location>
        <begin position="94"/>
        <end position="110"/>
    </location>
</feature>
<comment type="caution">
    <text evidence="5">The sequence shown here is derived from an EMBL/GenBank/DDBJ whole genome shotgun (WGS) entry which is preliminary data.</text>
</comment>